<keyword evidence="5 6" id="KW-0472">Membrane</keyword>
<evidence type="ECO:0000256" key="6">
    <source>
        <dbReference type="SAM" id="Phobius"/>
    </source>
</evidence>
<sequence length="319" mass="37153">MDIISISPCIKRTSEVGKEDCPHIPSVSKSEIQNFLTPRPVKTDQEIIESSMAEDDPNCISEDEDTTFEKVRWGRHHKGAKILANFYSSGKRTQEIICVYSCISLMFINFYFILSHFRMDYFSKVVLSGVCGILTADFGSGLVHWGADTWGSIELPIIGKNFLRPFREHHIDPTSITRHDWIETNGDNFMIAIPILSRLTWIFYMTPKSEIPEVYPFCAFLFLCSIFVAITNQIHKWSHTYFDLPFWVQILQNYHIILPRKHHRIHHVAPHETYFCITTGWLNYPLEKIRFWPTLESIVTLITGYKPREDDLKWASKTS</sequence>
<dbReference type="GO" id="GO:0016020">
    <property type="term" value="C:membrane"/>
    <property type="evidence" value="ECO:0007669"/>
    <property type="project" value="UniProtKB-SubCell"/>
</dbReference>
<protein>
    <recommendedName>
        <fullName evidence="7">Lipid desaturase domain-containing protein</fullName>
    </recommendedName>
</protein>
<organism evidence="8 9">
    <name type="scientific">Polypedilum vanderplanki</name>
    <name type="common">Sleeping chironomid midge</name>
    <dbReference type="NCBI Taxonomy" id="319348"/>
    <lineage>
        <taxon>Eukaryota</taxon>
        <taxon>Metazoa</taxon>
        <taxon>Ecdysozoa</taxon>
        <taxon>Arthropoda</taxon>
        <taxon>Hexapoda</taxon>
        <taxon>Insecta</taxon>
        <taxon>Pterygota</taxon>
        <taxon>Neoptera</taxon>
        <taxon>Endopterygota</taxon>
        <taxon>Diptera</taxon>
        <taxon>Nematocera</taxon>
        <taxon>Chironomoidea</taxon>
        <taxon>Chironomidae</taxon>
        <taxon>Chironominae</taxon>
        <taxon>Polypedilum</taxon>
        <taxon>Polypedilum</taxon>
    </lineage>
</organism>
<keyword evidence="9" id="KW-1185">Reference proteome</keyword>
<gene>
    <name evidence="8" type="ORF">PVAND_005337</name>
</gene>
<evidence type="ECO:0000256" key="4">
    <source>
        <dbReference type="ARBA" id="ARBA00022989"/>
    </source>
</evidence>
<dbReference type="OrthoDB" id="5103at2759"/>
<dbReference type="PANTHER" id="PTHR48177">
    <property type="entry name" value="TRANSMEMBRANE PROTEIN 189"/>
    <property type="match status" value="1"/>
</dbReference>
<evidence type="ECO:0000313" key="9">
    <source>
        <dbReference type="Proteomes" id="UP001107558"/>
    </source>
</evidence>
<evidence type="ECO:0000256" key="1">
    <source>
        <dbReference type="ARBA" id="ARBA00004141"/>
    </source>
</evidence>
<evidence type="ECO:0000313" key="8">
    <source>
        <dbReference type="EMBL" id="KAG5675433.1"/>
    </source>
</evidence>
<comment type="subcellular location">
    <subcellularLocation>
        <location evidence="1">Membrane</location>
        <topology evidence="1">Multi-pass membrane protein</topology>
    </subcellularLocation>
</comment>
<comment type="caution">
    <text evidence="8">The sequence shown here is derived from an EMBL/GenBank/DDBJ whole genome shotgun (WGS) entry which is preliminary data.</text>
</comment>
<evidence type="ECO:0000256" key="2">
    <source>
        <dbReference type="ARBA" id="ARBA00007620"/>
    </source>
</evidence>
<comment type="similarity">
    <text evidence="2">Belongs to the fatty acid desaturase CarF family.</text>
</comment>
<dbReference type="InterPro" id="IPR019547">
    <property type="entry name" value="Lipid_desat"/>
</dbReference>
<feature type="transmembrane region" description="Helical" evidence="6">
    <location>
        <begin position="214"/>
        <end position="231"/>
    </location>
</feature>
<keyword evidence="4 6" id="KW-1133">Transmembrane helix</keyword>
<dbReference type="Proteomes" id="UP001107558">
    <property type="component" value="Chromosome 2"/>
</dbReference>
<dbReference type="InterPro" id="IPR052601">
    <property type="entry name" value="Plasmalogen_desaturase"/>
</dbReference>
<evidence type="ECO:0000256" key="5">
    <source>
        <dbReference type="ARBA" id="ARBA00023136"/>
    </source>
</evidence>
<dbReference type="GO" id="GO:0016491">
    <property type="term" value="F:oxidoreductase activity"/>
    <property type="evidence" value="ECO:0007669"/>
    <property type="project" value="TreeGrafter"/>
</dbReference>
<proteinExistence type="inferred from homology"/>
<dbReference type="Pfam" id="PF10520">
    <property type="entry name" value="Lipid_desat"/>
    <property type="match status" value="1"/>
</dbReference>
<dbReference type="EMBL" id="JADBJN010000002">
    <property type="protein sequence ID" value="KAG5675433.1"/>
    <property type="molecule type" value="Genomic_DNA"/>
</dbReference>
<evidence type="ECO:0000259" key="7">
    <source>
        <dbReference type="Pfam" id="PF10520"/>
    </source>
</evidence>
<dbReference type="PANTHER" id="PTHR48177:SF1">
    <property type="entry name" value="PLASMANYLETHANOLAMINE DESATURASE 1"/>
    <property type="match status" value="1"/>
</dbReference>
<feature type="transmembrane region" description="Helical" evidence="6">
    <location>
        <begin position="96"/>
        <end position="114"/>
    </location>
</feature>
<reference evidence="8" key="1">
    <citation type="submission" date="2021-03" db="EMBL/GenBank/DDBJ databases">
        <title>Chromosome level genome of the anhydrobiotic midge Polypedilum vanderplanki.</title>
        <authorList>
            <person name="Yoshida Y."/>
            <person name="Kikawada T."/>
            <person name="Gusev O."/>
        </authorList>
    </citation>
    <scope>NUCLEOTIDE SEQUENCE</scope>
    <source>
        <strain evidence="8">NIAS01</strain>
        <tissue evidence="8">Whole body or cell culture</tissue>
    </source>
</reference>
<accession>A0A9J6BZM9</accession>
<keyword evidence="3 6" id="KW-0812">Transmembrane</keyword>
<dbReference type="AlphaFoldDB" id="A0A9J6BZM9"/>
<name>A0A9J6BZM9_POLVA</name>
<evidence type="ECO:0000256" key="3">
    <source>
        <dbReference type="ARBA" id="ARBA00022692"/>
    </source>
</evidence>
<feature type="domain" description="Lipid desaturase" evidence="7">
    <location>
        <begin position="133"/>
        <end position="310"/>
    </location>
</feature>